<evidence type="ECO:0000313" key="2">
    <source>
        <dbReference type="EMBL" id="MFD1701788.1"/>
    </source>
</evidence>
<protein>
    <submittedName>
        <fullName evidence="2">GNAT family N-acetyltransferase</fullName>
    </submittedName>
</protein>
<reference evidence="3" key="1">
    <citation type="journal article" date="2019" name="Int. J. Syst. Evol. Microbiol.">
        <title>The Global Catalogue of Microorganisms (GCM) 10K type strain sequencing project: providing services to taxonomists for standard genome sequencing and annotation.</title>
        <authorList>
            <consortium name="The Broad Institute Genomics Platform"/>
            <consortium name="The Broad Institute Genome Sequencing Center for Infectious Disease"/>
            <person name="Wu L."/>
            <person name="Ma J."/>
        </authorList>
    </citation>
    <scope>NUCLEOTIDE SEQUENCE [LARGE SCALE GENOMIC DNA]</scope>
    <source>
        <strain evidence="3">KCTC 23707</strain>
    </source>
</reference>
<keyword evidence="3" id="KW-1185">Reference proteome</keyword>
<comment type="caution">
    <text evidence="2">The sequence shown here is derived from an EMBL/GenBank/DDBJ whole genome shotgun (WGS) entry which is preliminary data.</text>
</comment>
<gene>
    <name evidence="2" type="ORF">ACFSCV_02110</name>
</gene>
<dbReference type="SUPFAM" id="SSF55729">
    <property type="entry name" value="Acyl-CoA N-acyltransferases (Nat)"/>
    <property type="match status" value="1"/>
</dbReference>
<feature type="domain" description="BioF2-like acetyltransferase" evidence="1">
    <location>
        <begin position="194"/>
        <end position="341"/>
    </location>
</feature>
<organism evidence="2 3">
    <name type="scientific">Methylopila henanensis</name>
    <dbReference type="NCBI Taxonomy" id="873516"/>
    <lineage>
        <taxon>Bacteria</taxon>
        <taxon>Pseudomonadati</taxon>
        <taxon>Pseudomonadota</taxon>
        <taxon>Alphaproteobacteria</taxon>
        <taxon>Hyphomicrobiales</taxon>
        <taxon>Methylopilaceae</taxon>
        <taxon>Methylopila</taxon>
    </lineage>
</organism>
<dbReference type="EMBL" id="JBHUER010000001">
    <property type="protein sequence ID" value="MFD1701788.1"/>
    <property type="molecule type" value="Genomic_DNA"/>
</dbReference>
<name>A0ABW4K5D0_9HYPH</name>
<dbReference type="Proteomes" id="UP001597308">
    <property type="component" value="Unassembled WGS sequence"/>
</dbReference>
<evidence type="ECO:0000313" key="3">
    <source>
        <dbReference type="Proteomes" id="UP001597308"/>
    </source>
</evidence>
<evidence type="ECO:0000259" key="1">
    <source>
        <dbReference type="Pfam" id="PF13480"/>
    </source>
</evidence>
<dbReference type="InterPro" id="IPR038740">
    <property type="entry name" value="BioF2-like_GNAT_dom"/>
</dbReference>
<dbReference type="Pfam" id="PF13480">
    <property type="entry name" value="Acetyltransf_6"/>
    <property type="match status" value="1"/>
</dbReference>
<dbReference type="Gene3D" id="3.40.630.30">
    <property type="match status" value="1"/>
</dbReference>
<sequence>MTTRSFSNKTAFAAGTETPAATPAFATVEVHRSIEAVEDEWRALLGGGVATPYQTPDFLGAWSANAGKLEGVAPLIVVARDADARPTALLPLGVKRRFGLQVASFLGGTHVNYNMPVFRAGRLGLFTPAETRRLMRLAAEKGGVDVFALANQPRSWRGQPNPLTALPDQPSPDFAYSGRLAPSIEEHLQRHTSAKTRSAQRRKLRRFEEHGPVRIFRADSEHDRARVLDAYFRQKAQRLAARGIDNVFAEPGVEAFIRAAAGLDGSRQAIDLYGFDVGGEIAATFGVIADSRRMCGMFNSITSCDLARYSPGELLLNFMVEDAIGRGLQEFDLGVGAAPYKALHCPDVDPLFDSVFGVSAAGRLAAAAIGGKRALKAWVKSSPRAYALATRLRRLRARTVETSPDAS</sequence>
<dbReference type="InterPro" id="IPR016181">
    <property type="entry name" value="Acyl_CoA_acyltransferase"/>
</dbReference>
<accession>A0ABW4K5D0</accession>
<proteinExistence type="predicted"/>
<dbReference type="RefSeq" id="WP_378796528.1">
    <property type="nucleotide sequence ID" value="NZ_JBHUER010000001.1"/>
</dbReference>